<dbReference type="Pfam" id="PF02575">
    <property type="entry name" value="YbaB_DNA_bd"/>
    <property type="match status" value="1"/>
</dbReference>
<evidence type="ECO:0000256" key="1">
    <source>
        <dbReference type="SAM" id="MobiDB-lite"/>
    </source>
</evidence>
<dbReference type="Proteomes" id="UP000274762">
    <property type="component" value="Unassembled WGS sequence"/>
</dbReference>
<dbReference type="InterPro" id="IPR004401">
    <property type="entry name" value="YbaB/EbfC"/>
</dbReference>
<gene>
    <name evidence="2" type="ORF">DFJ75_1307</name>
</gene>
<protein>
    <submittedName>
        <fullName evidence="2">YbaB/EbfC DNA-binding family protein</fullName>
    </submittedName>
</protein>
<dbReference type="EMBL" id="RBKV01000001">
    <property type="protein sequence ID" value="RKR94511.1"/>
    <property type="molecule type" value="Genomic_DNA"/>
</dbReference>
<dbReference type="GO" id="GO:0003677">
    <property type="term" value="F:DNA binding"/>
    <property type="evidence" value="ECO:0007669"/>
    <property type="project" value="UniProtKB-KW"/>
</dbReference>
<name>A0A495JZZ9_WILMA</name>
<sequence length="123" mass="12832">MSSAMDELEARARAQLDGLREVNEKLAAISVRETSPDDRVTAEVDGIGALTGLWFSPTAHAIGATELGDLVVATASTAAAHAFARRAAVLEDFNESFTELVASRPGGERPRSPIGTTPHSSAS</sequence>
<feature type="compositionally biased region" description="Polar residues" evidence="1">
    <location>
        <begin position="114"/>
        <end position="123"/>
    </location>
</feature>
<dbReference type="RefSeq" id="WP_174548750.1">
    <property type="nucleotide sequence ID" value="NZ_CBCRXS010000009.1"/>
</dbReference>
<organism evidence="2 3">
    <name type="scientific">Williamsia marianensis</name>
    <dbReference type="NCBI Taxonomy" id="85044"/>
    <lineage>
        <taxon>Bacteria</taxon>
        <taxon>Bacillati</taxon>
        <taxon>Actinomycetota</taxon>
        <taxon>Actinomycetes</taxon>
        <taxon>Mycobacteriales</taxon>
        <taxon>Nocardiaceae</taxon>
        <taxon>Williamsia</taxon>
    </lineage>
</organism>
<reference evidence="2 3" key="1">
    <citation type="submission" date="2018-10" db="EMBL/GenBank/DDBJ databases">
        <title>Sequencing the genomes of 1000 actinobacteria strains.</title>
        <authorList>
            <person name="Klenk H.-P."/>
        </authorList>
    </citation>
    <scope>NUCLEOTIDE SEQUENCE [LARGE SCALE GENOMIC DNA]</scope>
    <source>
        <strain evidence="2 3">DSM 44343</strain>
    </source>
</reference>
<proteinExistence type="predicted"/>
<dbReference type="AlphaFoldDB" id="A0A495JZZ9"/>
<evidence type="ECO:0000313" key="2">
    <source>
        <dbReference type="EMBL" id="RKR94511.1"/>
    </source>
</evidence>
<evidence type="ECO:0000313" key="3">
    <source>
        <dbReference type="Proteomes" id="UP000274762"/>
    </source>
</evidence>
<keyword evidence="2" id="KW-0238">DNA-binding</keyword>
<dbReference type="Gene3D" id="3.30.1310.10">
    <property type="entry name" value="Nucleoid-associated protein YbaB-like domain"/>
    <property type="match status" value="1"/>
</dbReference>
<dbReference type="InterPro" id="IPR036894">
    <property type="entry name" value="YbaB-like_sf"/>
</dbReference>
<feature type="region of interest" description="Disordered" evidence="1">
    <location>
        <begin position="101"/>
        <end position="123"/>
    </location>
</feature>
<comment type="caution">
    <text evidence="2">The sequence shown here is derived from an EMBL/GenBank/DDBJ whole genome shotgun (WGS) entry which is preliminary data.</text>
</comment>
<accession>A0A495JZZ9</accession>